<evidence type="ECO:0000313" key="1">
    <source>
        <dbReference type="EMBL" id="TCS62232.1"/>
    </source>
</evidence>
<gene>
    <name evidence="1" type="ORF">EDD55_106191</name>
</gene>
<proteinExistence type="predicted"/>
<dbReference type="EMBL" id="SLZW01000006">
    <property type="protein sequence ID" value="TCS62232.1"/>
    <property type="molecule type" value="Genomic_DNA"/>
</dbReference>
<evidence type="ECO:0008006" key="3">
    <source>
        <dbReference type="Google" id="ProtNLM"/>
    </source>
</evidence>
<reference evidence="1 2" key="1">
    <citation type="submission" date="2019-03" db="EMBL/GenBank/DDBJ databases">
        <title>Genomic Encyclopedia of Type Strains, Phase IV (KMG-IV): sequencing the most valuable type-strain genomes for metagenomic binning, comparative biology and taxonomic classification.</title>
        <authorList>
            <person name="Goeker M."/>
        </authorList>
    </citation>
    <scope>NUCLEOTIDE SEQUENCE [LARGE SCALE GENOMIC DNA]</scope>
    <source>
        <strain evidence="1 2">DSM 101688</strain>
    </source>
</reference>
<organism evidence="1 2">
    <name type="scientific">Varunaivibrio sulfuroxidans</name>
    <dbReference type="NCBI Taxonomy" id="1773489"/>
    <lineage>
        <taxon>Bacteria</taxon>
        <taxon>Pseudomonadati</taxon>
        <taxon>Pseudomonadota</taxon>
        <taxon>Alphaproteobacteria</taxon>
        <taxon>Rhodospirillales</taxon>
        <taxon>Magnetovibrionaceae</taxon>
        <taxon>Varunaivibrio</taxon>
    </lineage>
</organism>
<accession>A0A4R3J9H7</accession>
<comment type="caution">
    <text evidence="1">The sequence shown here is derived from an EMBL/GenBank/DDBJ whole genome shotgun (WGS) entry which is preliminary data.</text>
</comment>
<keyword evidence="2" id="KW-1185">Reference proteome</keyword>
<name>A0A4R3J9H7_9PROT</name>
<dbReference type="AlphaFoldDB" id="A0A4R3J9H7"/>
<sequence length="56" mass="6105">MSGKEIPVTPALITWARKRAGYSVDEALASFKKIAAWEAGEAFPTDVRPEISSILK</sequence>
<evidence type="ECO:0000313" key="2">
    <source>
        <dbReference type="Proteomes" id="UP000295304"/>
    </source>
</evidence>
<protein>
    <recommendedName>
        <fullName evidence="3">XRE family transcriptional regulator</fullName>
    </recommendedName>
</protein>
<dbReference type="Proteomes" id="UP000295304">
    <property type="component" value="Unassembled WGS sequence"/>
</dbReference>